<organism evidence="1 2">
    <name type="scientific">Haplochromis burtoni</name>
    <name type="common">Burton's mouthbrooder</name>
    <name type="synonym">Chromis burtoni</name>
    <dbReference type="NCBI Taxonomy" id="8153"/>
    <lineage>
        <taxon>Eukaryota</taxon>
        <taxon>Metazoa</taxon>
        <taxon>Chordata</taxon>
        <taxon>Craniata</taxon>
        <taxon>Vertebrata</taxon>
        <taxon>Euteleostomi</taxon>
        <taxon>Actinopterygii</taxon>
        <taxon>Neopterygii</taxon>
        <taxon>Teleostei</taxon>
        <taxon>Neoteleostei</taxon>
        <taxon>Acanthomorphata</taxon>
        <taxon>Ovalentaria</taxon>
        <taxon>Cichlomorphae</taxon>
        <taxon>Cichliformes</taxon>
        <taxon>Cichlidae</taxon>
        <taxon>African cichlids</taxon>
        <taxon>Pseudocrenilabrinae</taxon>
        <taxon>Haplochromini</taxon>
        <taxon>Haplochromis</taxon>
    </lineage>
</organism>
<proteinExistence type="predicted"/>
<sequence>MCVSRSADKSGSRMRVTEVEEFVRNPPPGFSVETLGSGYRVRCNEEKSLVLIDDFQSCGKKIVFHNSLGRPPDLGGVHITVKACFLHHVSAQTLSFSDLFYSFLMNFPNCISVEKQYVVCIDGNEPFTKWQLERGMDGTISSVAGESYRVDVKMESWAAKNLISDDLMKVKPVWRDASFTLKYYSDALFDFPHWLGFSKRIFKFNTNNQLTAIKRDEPMSASFQTETKKITCQNCFKLLNLSRSSECFDPVCLTLSPSGCI</sequence>
<name>A0A3Q2WQU3_HAPBU</name>
<dbReference type="Proteomes" id="UP000264840">
    <property type="component" value="Unplaced"/>
</dbReference>
<protein>
    <submittedName>
        <fullName evidence="1">Mesenteric estrogen dependent adipogenesis</fullName>
    </submittedName>
</protein>
<keyword evidence="2" id="KW-1185">Reference proteome</keyword>
<dbReference type="AlphaFoldDB" id="A0A3Q2WQU3"/>
<dbReference type="Ensembl" id="ENSHBUT00000008271.1">
    <property type="protein sequence ID" value="ENSHBUP00000024549.1"/>
    <property type="gene ID" value="ENSHBUG00000006032.1"/>
</dbReference>
<reference evidence="1" key="1">
    <citation type="submission" date="2025-08" db="UniProtKB">
        <authorList>
            <consortium name="Ensembl"/>
        </authorList>
    </citation>
    <scope>IDENTIFICATION</scope>
</reference>
<accession>A0A3Q2WQU3</accession>
<evidence type="ECO:0000313" key="1">
    <source>
        <dbReference type="Ensembl" id="ENSHBUP00000024549.1"/>
    </source>
</evidence>
<evidence type="ECO:0000313" key="2">
    <source>
        <dbReference type="Proteomes" id="UP000264840"/>
    </source>
</evidence>
<reference evidence="1" key="2">
    <citation type="submission" date="2025-09" db="UniProtKB">
        <authorList>
            <consortium name="Ensembl"/>
        </authorList>
    </citation>
    <scope>IDENTIFICATION</scope>
</reference>
<dbReference type="GeneTree" id="ENSGT00390000018451"/>
<dbReference type="STRING" id="8153.ENSHBUP00000024549"/>